<evidence type="ECO:0000256" key="16">
    <source>
        <dbReference type="RuleBase" id="RU004516"/>
    </source>
</evidence>
<dbReference type="GO" id="GO:0052656">
    <property type="term" value="F:L-isoleucine-2-oxoglutarate transaminase activity"/>
    <property type="evidence" value="ECO:0007669"/>
    <property type="project" value="RHEA"/>
</dbReference>
<dbReference type="NCBIfam" id="NF005726">
    <property type="entry name" value="PRK07544.1"/>
    <property type="match status" value="1"/>
</dbReference>
<dbReference type="GO" id="GO:0009098">
    <property type="term" value="P:L-leucine biosynthetic process"/>
    <property type="evidence" value="ECO:0007669"/>
    <property type="project" value="UniProtKB-UniPathway"/>
</dbReference>
<dbReference type="EMBL" id="FTOA01000004">
    <property type="protein sequence ID" value="SIS90057.1"/>
    <property type="molecule type" value="Genomic_DNA"/>
</dbReference>
<dbReference type="InterPro" id="IPR036038">
    <property type="entry name" value="Aminotransferase-like"/>
</dbReference>
<dbReference type="Pfam" id="PF01063">
    <property type="entry name" value="Aminotran_4"/>
    <property type="match status" value="1"/>
</dbReference>
<evidence type="ECO:0000256" key="14">
    <source>
        <dbReference type="ARBA" id="ARBA00049229"/>
    </source>
</evidence>
<reference evidence="18 19" key="1">
    <citation type="submission" date="2017-01" db="EMBL/GenBank/DDBJ databases">
        <authorList>
            <person name="Mah S.A."/>
            <person name="Swanson W.J."/>
            <person name="Moy G.W."/>
            <person name="Vacquier V.D."/>
        </authorList>
    </citation>
    <scope>NUCLEOTIDE SEQUENCE [LARGE SCALE GENOMIC DNA]</scope>
    <source>
        <strain evidence="18 19">DSM 11589</strain>
    </source>
</reference>
<comment type="catalytic activity">
    <reaction evidence="12 17">
        <text>L-valine + 2-oxoglutarate = 3-methyl-2-oxobutanoate + L-glutamate</text>
        <dbReference type="Rhea" id="RHEA:24813"/>
        <dbReference type="ChEBI" id="CHEBI:11851"/>
        <dbReference type="ChEBI" id="CHEBI:16810"/>
        <dbReference type="ChEBI" id="CHEBI:29985"/>
        <dbReference type="ChEBI" id="CHEBI:57762"/>
        <dbReference type="EC" id="2.6.1.42"/>
    </reaction>
</comment>
<organism evidence="18 19">
    <name type="scientific">Insolitispirillum peregrinum</name>
    <dbReference type="NCBI Taxonomy" id="80876"/>
    <lineage>
        <taxon>Bacteria</taxon>
        <taxon>Pseudomonadati</taxon>
        <taxon>Pseudomonadota</taxon>
        <taxon>Alphaproteobacteria</taxon>
        <taxon>Rhodospirillales</taxon>
        <taxon>Novispirillaceae</taxon>
        <taxon>Insolitispirillum</taxon>
    </lineage>
</organism>
<evidence type="ECO:0000256" key="15">
    <source>
        <dbReference type="RuleBase" id="RU004106"/>
    </source>
</evidence>
<evidence type="ECO:0000313" key="18">
    <source>
        <dbReference type="EMBL" id="SIS90057.1"/>
    </source>
</evidence>
<keyword evidence="19" id="KW-1185">Reference proteome</keyword>
<evidence type="ECO:0000256" key="17">
    <source>
        <dbReference type="RuleBase" id="RU364094"/>
    </source>
</evidence>
<dbReference type="NCBIfam" id="TIGR01122">
    <property type="entry name" value="ilvE_I"/>
    <property type="match status" value="1"/>
</dbReference>
<evidence type="ECO:0000256" key="13">
    <source>
        <dbReference type="ARBA" id="ARBA00048798"/>
    </source>
</evidence>
<evidence type="ECO:0000313" key="19">
    <source>
        <dbReference type="Proteomes" id="UP000185678"/>
    </source>
</evidence>
<keyword evidence="7 17" id="KW-0032">Aminotransferase</keyword>
<dbReference type="InterPro" id="IPR018300">
    <property type="entry name" value="Aminotrans_IV_CS"/>
</dbReference>
<comment type="pathway">
    <text evidence="5 17">Amino-acid biosynthesis; L-leucine biosynthesis; L-leucine from 3-methyl-2-oxobutanoate: step 4/4.</text>
</comment>
<keyword evidence="11 17" id="KW-0100">Branched-chain amino acid biosynthesis</keyword>
<dbReference type="InterPro" id="IPR043131">
    <property type="entry name" value="BCAT-like_N"/>
</dbReference>
<dbReference type="PANTHER" id="PTHR42743">
    <property type="entry name" value="AMINO-ACID AMINOTRANSFERASE"/>
    <property type="match status" value="1"/>
</dbReference>
<comment type="similarity">
    <text evidence="6 15">Belongs to the class-IV pyridoxal-phosphate-dependent aminotransferase family.</text>
</comment>
<evidence type="ECO:0000256" key="5">
    <source>
        <dbReference type="ARBA" id="ARBA00005072"/>
    </source>
</evidence>
<comment type="function">
    <text evidence="2 17">Acts on leucine, isoleucine and valine.</text>
</comment>
<dbReference type="UniPathway" id="UPA00048">
    <property type="reaction ID" value="UER00073"/>
</dbReference>
<comment type="pathway">
    <text evidence="3 17">Amino-acid biosynthesis; L-isoleucine biosynthesis; L-isoleucine from 2-oxobutanoate: step 4/4.</text>
</comment>
<comment type="catalytic activity">
    <reaction evidence="13 17">
        <text>L-isoleucine + 2-oxoglutarate = (S)-3-methyl-2-oxopentanoate + L-glutamate</text>
        <dbReference type="Rhea" id="RHEA:24801"/>
        <dbReference type="ChEBI" id="CHEBI:16810"/>
        <dbReference type="ChEBI" id="CHEBI:29985"/>
        <dbReference type="ChEBI" id="CHEBI:35146"/>
        <dbReference type="ChEBI" id="CHEBI:58045"/>
        <dbReference type="EC" id="2.6.1.42"/>
    </reaction>
</comment>
<comment type="pathway">
    <text evidence="4 17">Amino-acid biosynthesis; L-valine biosynthesis; L-valine from pyruvate: step 4/4.</text>
</comment>
<dbReference type="FunFam" id="3.20.10.10:FF:000002">
    <property type="entry name" value="D-alanine aminotransferase"/>
    <property type="match status" value="1"/>
</dbReference>
<dbReference type="InterPro" id="IPR005785">
    <property type="entry name" value="B_amino_transI"/>
</dbReference>
<dbReference type="PANTHER" id="PTHR42743:SF11">
    <property type="entry name" value="AMINODEOXYCHORISMATE LYASE"/>
    <property type="match status" value="1"/>
</dbReference>
<dbReference type="NCBIfam" id="NF005146">
    <property type="entry name" value="PRK06606.1"/>
    <property type="match status" value="1"/>
</dbReference>
<gene>
    <name evidence="17" type="primary">ilvE</name>
    <name evidence="18" type="ORF">SAMN05421779_104382</name>
</gene>
<dbReference type="GO" id="GO:0009097">
    <property type="term" value="P:isoleucine biosynthetic process"/>
    <property type="evidence" value="ECO:0007669"/>
    <property type="project" value="UniProtKB-UniPathway"/>
</dbReference>
<comment type="catalytic activity">
    <reaction evidence="14 17">
        <text>L-leucine + 2-oxoglutarate = 4-methyl-2-oxopentanoate + L-glutamate</text>
        <dbReference type="Rhea" id="RHEA:18321"/>
        <dbReference type="ChEBI" id="CHEBI:16810"/>
        <dbReference type="ChEBI" id="CHEBI:17865"/>
        <dbReference type="ChEBI" id="CHEBI:29985"/>
        <dbReference type="ChEBI" id="CHEBI:57427"/>
        <dbReference type="EC" id="2.6.1.42"/>
    </reaction>
</comment>
<dbReference type="Proteomes" id="UP000185678">
    <property type="component" value="Unassembled WGS sequence"/>
</dbReference>
<dbReference type="RefSeq" id="WP_076400803.1">
    <property type="nucleotide sequence ID" value="NZ_FTOA01000004.1"/>
</dbReference>
<dbReference type="GO" id="GO:0052655">
    <property type="term" value="F:L-valine-2-oxoglutarate transaminase activity"/>
    <property type="evidence" value="ECO:0007669"/>
    <property type="project" value="RHEA"/>
</dbReference>
<keyword evidence="9 17" id="KW-0808">Transferase</keyword>
<dbReference type="InterPro" id="IPR001544">
    <property type="entry name" value="Aminotrans_IV"/>
</dbReference>
<sequence>MSLIPFDDRDGFIWMDGQMLPWREAKVHVLTHGLHYASSVFEGERAYNGQVFKLAEHSQRLIRSAGLLGFALPYDRATLDQATDAVLQANGVRDGYVRPVAWRGSEMMGVSARHNRIHVAIACWAWPSYFDADARMAGLRLTVSKWHRPAPETAPTQSKAAGLYMISTLSKHAAEDEGWDDALMLDHRGQVAEASAANIFLVIDGALHTPTPECFLDGITRQTVIELAREMGLSVTERAIDPSEFARASEVFLTGTAAEVTPVRQIGDWHFTPGAVCQQVIAAYDRAVGK</sequence>
<accession>A0A1N7MVA9</accession>
<comment type="cofactor">
    <cofactor evidence="1 16">
        <name>pyridoxal 5'-phosphate</name>
        <dbReference type="ChEBI" id="CHEBI:597326"/>
    </cofactor>
</comment>
<dbReference type="Gene3D" id="3.30.470.10">
    <property type="match status" value="1"/>
</dbReference>
<evidence type="ECO:0000256" key="6">
    <source>
        <dbReference type="ARBA" id="ARBA00009320"/>
    </source>
</evidence>
<dbReference type="InterPro" id="IPR050571">
    <property type="entry name" value="Class-IV_PLP-Dep_Aminotrnsfr"/>
</dbReference>
<name>A0A1N7MVA9_9PROT</name>
<dbReference type="AlphaFoldDB" id="A0A1N7MVA9"/>
<dbReference type="GO" id="GO:0052654">
    <property type="term" value="F:L-leucine-2-oxoglutarate transaminase activity"/>
    <property type="evidence" value="ECO:0007669"/>
    <property type="project" value="RHEA"/>
</dbReference>
<evidence type="ECO:0000256" key="10">
    <source>
        <dbReference type="ARBA" id="ARBA00022898"/>
    </source>
</evidence>
<evidence type="ECO:0000256" key="1">
    <source>
        <dbReference type="ARBA" id="ARBA00001933"/>
    </source>
</evidence>
<dbReference type="EC" id="2.6.1.42" evidence="17"/>
<keyword evidence="10 16" id="KW-0663">Pyridoxal phosphate</keyword>
<dbReference type="Gene3D" id="3.20.10.10">
    <property type="entry name" value="D-amino Acid Aminotransferase, subunit A, domain 2"/>
    <property type="match status" value="1"/>
</dbReference>
<dbReference type="STRING" id="80876.SAMN05421779_104382"/>
<evidence type="ECO:0000256" key="12">
    <source>
        <dbReference type="ARBA" id="ARBA00048212"/>
    </source>
</evidence>
<evidence type="ECO:0000256" key="4">
    <source>
        <dbReference type="ARBA" id="ARBA00004931"/>
    </source>
</evidence>
<evidence type="ECO:0000256" key="11">
    <source>
        <dbReference type="ARBA" id="ARBA00023304"/>
    </source>
</evidence>
<evidence type="ECO:0000256" key="3">
    <source>
        <dbReference type="ARBA" id="ARBA00004824"/>
    </source>
</evidence>
<dbReference type="UniPathway" id="UPA00049">
    <property type="reaction ID" value="UER00062"/>
</dbReference>
<evidence type="ECO:0000256" key="8">
    <source>
        <dbReference type="ARBA" id="ARBA00022605"/>
    </source>
</evidence>
<dbReference type="UniPathway" id="UPA00047">
    <property type="reaction ID" value="UER00058"/>
</dbReference>
<dbReference type="SUPFAM" id="SSF56752">
    <property type="entry name" value="D-aminoacid aminotransferase-like PLP-dependent enzymes"/>
    <property type="match status" value="1"/>
</dbReference>
<evidence type="ECO:0000256" key="2">
    <source>
        <dbReference type="ARBA" id="ARBA00003109"/>
    </source>
</evidence>
<dbReference type="PROSITE" id="PS00770">
    <property type="entry name" value="AA_TRANSFER_CLASS_4"/>
    <property type="match status" value="1"/>
</dbReference>
<dbReference type="InterPro" id="IPR043132">
    <property type="entry name" value="BCAT-like_C"/>
</dbReference>
<evidence type="ECO:0000256" key="7">
    <source>
        <dbReference type="ARBA" id="ARBA00022576"/>
    </source>
</evidence>
<keyword evidence="8 17" id="KW-0028">Amino-acid biosynthesis</keyword>
<evidence type="ECO:0000256" key="9">
    <source>
        <dbReference type="ARBA" id="ARBA00022679"/>
    </source>
</evidence>
<proteinExistence type="inferred from homology"/>
<protein>
    <recommendedName>
        <fullName evidence="17">Branched-chain-amino-acid aminotransferase</fullName>
        <shortName evidence="17">BCAT</shortName>
        <ecNumber evidence="17">2.6.1.42</ecNumber>
    </recommendedName>
</protein>
<dbReference type="GO" id="GO:0009099">
    <property type="term" value="P:L-valine biosynthetic process"/>
    <property type="evidence" value="ECO:0007669"/>
    <property type="project" value="UniProtKB-UniPathway"/>
</dbReference>
<dbReference type="OrthoDB" id="21319at2"/>